<sequence>MKKPLSCLLRSGGCGMAFVATKRDEQVAEPDNKIAKLCLPHRVVGASRYMNFLISPLLSSIPDAVRLIRFRSAHLVTSYY</sequence>
<dbReference type="Proteomes" id="UP000250140">
    <property type="component" value="Unassembled WGS sequence"/>
</dbReference>
<name>A0A8E2EXE3_9PEZI</name>
<dbReference type="AlphaFoldDB" id="A0A8E2EXE3"/>
<dbReference type="EMBL" id="KV750010">
    <property type="protein sequence ID" value="OCL06669.1"/>
    <property type="molecule type" value="Genomic_DNA"/>
</dbReference>
<evidence type="ECO:0000313" key="2">
    <source>
        <dbReference type="Proteomes" id="UP000250140"/>
    </source>
</evidence>
<proteinExistence type="predicted"/>
<organism evidence="1 2">
    <name type="scientific">Glonium stellatum</name>
    <dbReference type="NCBI Taxonomy" id="574774"/>
    <lineage>
        <taxon>Eukaryota</taxon>
        <taxon>Fungi</taxon>
        <taxon>Dikarya</taxon>
        <taxon>Ascomycota</taxon>
        <taxon>Pezizomycotina</taxon>
        <taxon>Dothideomycetes</taxon>
        <taxon>Pleosporomycetidae</taxon>
        <taxon>Gloniales</taxon>
        <taxon>Gloniaceae</taxon>
        <taxon>Glonium</taxon>
    </lineage>
</organism>
<evidence type="ECO:0000313" key="1">
    <source>
        <dbReference type="EMBL" id="OCL06669.1"/>
    </source>
</evidence>
<reference evidence="1 2" key="1">
    <citation type="journal article" date="2016" name="Nat. Commun.">
        <title>Ectomycorrhizal ecology is imprinted in the genome of the dominant symbiotic fungus Cenococcum geophilum.</title>
        <authorList>
            <consortium name="DOE Joint Genome Institute"/>
            <person name="Peter M."/>
            <person name="Kohler A."/>
            <person name="Ohm R.A."/>
            <person name="Kuo A."/>
            <person name="Krutzmann J."/>
            <person name="Morin E."/>
            <person name="Arend M."/>
            <person name="Barry K.W."/>
            <person name="Binder M."/>
            <person name="Choi C."/>
            <person name="Clum A."/>
            <person name="Copeland A."/>
            <person name="Grisel N."/>
            <person name="Haridas S."/>
            <person name="Kipfer T."/>
            <person name="LaButti K."/>
            <person name="Lindquist E."/>
            <person name="Lipzen A."/>
            <person name="Maire R."/>
            <person name="Meier B."/>
            <person name="Mihaltcheva S."/>
            <person name="Molinier V."/>
            <person name="Murat C."/>
            <person name="Poggeler S."/>
            <person name="Quandt C.A."/>
            <person name="Sperisen C."/>
            <person name="Tritt A."/>
            <person name="Tisserant E."/>
            <person name="Crous P.W."/>
            <person name="Henrissat B."/>
            <person name="Nehls U."/>
            <person name="Egli S."/>
            <person name="Spatafora J.W."/>
            <person name="Grigoriev I.V."/>
            <person name="Martin F.M."/>
        </authorList>
    </citation>
    <scope>NUCLEOTIDE SEQUENCE [LARGE SCALE GENOMIC DNA]</scope>
    <source>
        <strain evidence="1 2">CBS 207.34</strain>
    </source>
</reference>
<protein>
    <submittedName>
        <fullName evidence="1">Uncharacterized protein</fullName>
    </submittedName>
</protein>
<accession>A0A8E2EXE3</accession>
<gene>
    <name evidence="1" type="ORF">AOQ84DRAFT_72976</name>
</gene>
<keyword evidence="2" id="KW-1185">Reference proteome</keyword>